<dbReference type="AlphaFoldDB" id="A0A2T7E756"/>
<evidence type="ECO:0000313" key="5">
    <source>
        <dbReference type="EMBL" id="PUZ63672.1"/>
    </source>
</evidence>
<dbReference type="InterPro" id="IPR045238">
    <property type="entry name" value="Tim23-like"/>
</dbReference>
<proteinExistence type="predicted"/>
<name>A0A2T7E756_9POAL</name>
<keyword evidence="2" id="KW-0812">Transmembrane</keyword>
<dbReference type="Pfam" id="PF02466">
    <property type="entry name" value="Tim17"/>
    <property type="match status" value="1"/>
</dbReference>
<evidence type="ECO:0000256" key="2">
    <source>
        <dbReference type="ARBA" id="ARBA00022692"/>
    </source>
</evidence>
<keyword evidence="4" id="KW-0472">Membrane</keyword>
<dbReference type="EMBL" id="CM009751">
    <property type="protein sequence ID" value="PUZ63672.1"/>
    <property type="molecule type" value="Genomic_DNA"/>
</dbReference>
<dbReference type="GO" id="GO:0009707">
    <property type="term" value="C:chloroplast outer membrane"/>
    <property type="evidence" value="ECO:0007669"/>
    <property type="project" value="TreeGrafter"/>
</dbReference>
<evidence type="ECO:0000313" key="6">
    <source>
        <dbReference type="Proteomes" id="UP000244336"/>
    </source>
</evidence>
<dbReference type="STRING" id="1504633.A0A2T7E756"/>
<dbReference type="GO" id="GO:0045037">
    <property type="term" value="P:protein import into chloroplast stroma"/>
    <property type="evidence" value="ECO:0007669"/>
    <property type="project" value="TreeGrafter"/>
</dbReference>
<dbReference type="PANTHER" id="PTHR15371">
    <property type="entry name" value="TIM23"/>
    <property type="match status" value="1"/>
</dbReference>
<keyword evidence="6" id="KW-1185">Reference proteome</keyword>
<dbReference type="GO" id="GO:0015171">
    <property type="term" value="F:amino acid transmembrane transporter activity"/>
    <property type="evidence" value="ECO:0007669"/>
    <property type="project" value="TreeGrafter"/>
</dbReference>
<dbReference type="PANTHER" id="PTHR15371:SF22">
    <property type="entry name" value="YMGG-LIKE GLY-ZIPPER DOMAIN-CONTAINING PROTEIN"/>
    <property type="match status" value="1"/>
</dbReference>
<dbReference type="OrthoDB" id="659514at2759"/>
<accession>A0A2T7E756</accession>
<dbReference type="Proteomes" id="UP000244336">
    <property type="component" value="Chromosome 3"/>
</dbReference>
<evidence type="ECO:0000256" key="3">
    <source>
        <dbReference type="ARBA" id="ARBA00022989"/>
    </source>
</evidence>
<dbReference type="Gramene" id="PUZ63672">
    <property type="protein sequence ID" value="PUZ63672"/>
    <property type="gene ID" value="GQ55_3G086600"/>
</dbReference>
<reference evidence="5 6" key="1">
    <citation type="submission" date="2018-04" db="EMBL/GenBank/DDBJ databases">
        <title>WGS assembly of Panicum hallii var. hallii HAL2.</title>
        <authorList>
            <person name="Lovell J."/>
            <person name="Jenkins J."/>
            <person name="Lowry D."/>
            <person name="Mamidi S."/>
            <person name="Sreedasyam A."/>
            <person name="Weng X."/>
            <person name="Barry K."/>
            <person name="Bonette J."/>
            <person name="Campitelli B."/>
            <person name="Daum C."/>
            <person name="Gordon S."/>
            <person name="Gould B."/>
            <person name="Lipzen A."/>
            <person name="MacQueen A."/>
            <person name="Palacio-Mejia J."/>
            <person name="Plott C."/>
            <person name="Shakirov E."/>
            <person name="Shu S."/>
            <person name="Yoshinaga Y."/>
            <person name="Zane M."/>
            <person name="Rokhsar D."/>
            <person name="Grimwood J."/>
            <person name="Schmutz J."/>
            <person name="Juenger T."/>
        </authorList>
    </citation>
    <scope>NUCLEOTIDE SEQUENCE [LARGE SCALE GENOMIC DNA]</scope>
    <source>
        <strain evidence="6">cv. HAL2</strain>
    </source>
</reference>
<comment type="subcellular location">
    <subcellularLocation>
        <location evidence="1">Membrane</location>
        <topology evidence="1">Multi-pass membrane protein</topology>
    </subcellularLocation>
</comment>
<keyword evidence="3" id="KW-1133">Transmembrane helix</keyword>
<organism evidence="5 6">
    <name type="scientific">Panicum hallii var. hallii</name>
    <dbReference type="NCBI Taxonomy" id="1504633"/>
    <lineage>
        <taxon>Eukaryota</taxon>
        <taxon>Viridiplantae</taxon>
        <taxon>Streptophyta</taxon>
        <taxon>Embryophyta</taxon>
        <taxon>Tracheophyta</taxon>
        <taxon>Spermatophyta</taxon>
        <taxon>Magnoliopsida</taxon>
        <taxon>Liliopsida</taxon>
        <taxon>Poales</taxon>
        <taxon>Poaceae</taxon>
        <taxon>PACMAD clade</taxon>
        <taxon>Panicoideae</taxon>
        <taxon>Panicodae</taxon>
        <taxon>Paniceae</taxon>
        <taxon>Panicinae</taxon>
        <taxon>Panicum</taxon>
        <taxon>Panicum sect. Panicum</taxon>
    </lineage>
</organism>
<evidence type="ECO:0000256" key="1">
    <source>
        <dbReference type="ARBA" id="ARBA00004141"/>
    </source>
</evidence>
<evidence type="ECO:0000256" key="4">
    <source>
        <dbReference type="ARBA" id="ARBA00023136"/>
    </source>
</evidence>
<protein>
    <submittedName>
        <fullName evidence="5">Uncharacterized protein</fullName>
    </submittedName>
</protein>
<sequence>MSKITAAESFEAEVVWLGLPRRNTIAVSIEMDRPVLSRSLHGFLLPHRAVRSFLNVGAAAACKVAAEDALDCLTTGCVSRHKVKCSVKNMFKEGAYWGNCAAAGAFEAIEYGVELMRGRSDWKNAMIGGAIAGALVSAANSTHRGNRSVIKDAIAGGAIGTAVEFISHRRHVVFGPIRLDDTDGIDQMWDIPRNANKNGVKMDRSWDFKDASDWICGMWAKARTSPTQQ</sequence>
<gene>
    <name evidence="5" type="ORF">GQ55_3G086600</name>
</gene>